<dbReference type="EMBL" id="JBAHYK010000130">
    <property type="protein sequence ID" value="KAL0577910.1"/>
    <property type="molecule type" value="Genomic_DNA"/>
</dbReference>
<keyword evidence="3" id="KW-1185">Reference proteome</keyword>
<feature type="region of interest" description="Disordered" evidence="1">
    <location>
        <begin position="155"/>
        <end position="183"/>
    </location>
</feature>
<comment type="caution">
    <text evidence="2">The sequence shown here is derived from an EMBL/GenBank/DDBJ whole genome shotgun (WGS) entry which is preliminary data.</text>
</comment>
<feature type="compositionally biased region" description="Basic and acidic residues" evidence="1">
    <location>
        <begin position="731"/>
        <end position="740"/>
    </location>
</feature>
<feature type="region of interest" description="Disordered" evidence="1">
    <location>
        <begin position="689"/>
        <end position="750"/>
    </location>
</feature>
<feature type="region of interest" description="Disordered" evidence="1">
    <location>
        <begin position="394"/>
        <end position="490"/>
    </location>
</feature>
<proteinExistence type="predicted"/>
<feature type="compositionally biased region" description="Polar residues" evidence="1">
    <location>
        <begin position="465"/>
        <end position="474"/>
    </location>
</feature>
<accession>A0ABR3FR42</accession>
<sequence length="800" mass="86649">MLSSDASRIKTPSTSSSSISSIDLDAIPFANCSLMSESLSLDTVSTQSDTSTPPIPHGCMVPMSSFLSTGNSGILLEERGKATTTIPTPPRLRTMLKENLCIERWSEMIRATSGAPGHTPWGNIGECEEVDWIAEGSIHPQDSFHEALVEARSRREAFSSPLTESKAVPDSQDRMKKRQRRKTNCESFRKALVFEREITLNTGGEVKRWSLQVPAVDMSPDMVDVMLELRRLNSFFKEEPEELASIPPALMISNSHSAMALSLPSTASFQTSPAPKTLAVRRGNRPLPPLLTKSEVPGILEVDPYPGIPTAFLGTPAAPQFGHLQKQQSNSKPSGDFKDMISSLRSQCATLQVRPSLRAAHLDESESTHADCPAGLDEEDEWSFARPLLQKYGDQLSHDPHSRPKGRPASVNTSNATTVSAGAADSGATSAQDSYTCPRPLDHDSLTTITPPFDTETNRHPSILPTDSSDSSGIFPSMEKNDQLDGLSSTEDEYTCRRFTPPPSPSPSLSLRSISPYNASPIIPSPRGILKRCKSVRFAESPIEDEGGVSYTIREVQVERPSPALARHSLGSSVQQSVPRKRPSTLRSTPAYNINRNKTLRQSTPINTIPATESQATTSLHAAGRQKSPPTYGQVVTKPPTNATKGSSISTPASPAPASPPCFKTSTRVLTRAERAKSQVSAMGTPVVFPVPKHKATTPASSSPTRSRIEARQTIGASPVRPRVSTSVLRTGEKQDKENQGGKLSARASLSASTYRERYTLDEHVFRKGLRAGSIDVQASSGSSSSRMPVPLRKILTRFK</sequence>
<reference evidence="2 3" key="1">
    <citation type="submission" date="2024-02" db="EMBL/GenBank/DDBJ databases">
        <title>A draft genome for the cacao thread blight pathogen Marasmius crinis-equi.</title>
        <authorList>
            <person name="Cohen S.P."/>
            <person name="Baruah I.K."/>
            <person name="Amoako-Attah I."/>
            <person name="Bukari Y."/>
            <person name="Meinhardt L.W."/>
            <person name="Bailey B.A."/>
        </authorList>
    </citation>
    <scope>NUCLEOTIDE SEQUENCE [LARGE SCALE GENOMIC DNA]</scope>
    <source>
        <strain evidence="2 3">GH-76</strain>
    </source>
</reference>
<feature type="region of interest" description="Disordered" evidence="1">
    <location>
        <begin position="565"/>
        <end position="590"/>
    </location>
</feature>
<gene>
    <name evidence="2" type="ORF">V5O48_004075</name>
</gene>
<feature type="region of interest" description="Disordered" evidence="1">
    <location>
        <begin position="614"/>
        <end position="663"/>
    </location>
</feature>
<name>A0ABR3FR42_9AGAR</name>
<evidence type="ECO:0000313" key="2">
    <source>
        <dbReference type="EMBL" id="KAL0577910.1"/>
    </source>
</evidence>
<feature type="compositionally biased region" description="Low complexity" evidence="1">
    <location>
        <begin position="416"/>
        <end position="431"/>
    </location>
</feature>
<evidence type="ECO:0000256" key="1">
    <source>
        <dbReference type="SAM" id="MobiDB-lite"/>
    </source>
</evidence>
<dbReference type="Proteomes" id="UP001465976">
    <property type="component" value="Unassembled WGS sequence"/>
</dbReference>
<protein>
    <submittedName>
        <fullName evidence="2">Uncharacterized protein</fullName>
    </submittedName>
</protein>
<evidence type="ECO:0000313" key="3">
    <source>
        <dbReference type="Proteomes" id="UP001465976"/>
    </source>
</evidence>
<feature type="compositionally biased region" description="Low complexity" evidence="1">
    <location>
        <begin position="697"/>
        <end position="706"/>
    </location>
</feature>
<organism evidence="2 3">
    <name type="scientific">Marasmius crinis-equi</name>
    <dbReference type="NCBI Taxonomy" id="585013"/>
    <lineage>
        <taxon>Eukaryota</taxon>
        <taxon>Fungi</taxon>
        <taxon>Dikarya</taxon>
        <taxon>Basidiomycota</taxon>
        <taxon>Agaricomycotina</taxon>
        <taxon>Agaricomycetes</taxon>
        <taxon>Agaricomycetidae</taxon>
        <taxon>Agaricales</taxon>
        <taxon>Marasmiineae</taxon>
        <taxon>Marasmiaceae</taxon>
        <taxon>Marasmius</taxon>
    </lineage>
</organism>